<feature type="domain" description="FecR protein" evidence="2">
    <location>
        <begin position="171"/>
        <end position="275"/>
    </location>
</feature>
<reference evidence="5" key="1">
    <citation type="journal article" date="2019" name="Int. J. Syst. Evol. Microbiol.">
        <title>The Global Catalogue of Microorganisms (GCM) 10K type strain sequencing project: providing services to taxonomists for standard genome sequencing and annotation.</title>
        <authorList>
            <consortium name="The Broad Institute Genomics Platform"/>
            <consortium name="The Broad Institute Genome Sequencing Center for Infectious Disease"/>
            <person name="Wu L."/>
            <person name="Ma J."/>
        </authorList>
    </citation>
    <scope>NUCLEOTIDE SEQUENCE [LARGE SCALE GENOMIC DNA]</scope>
    <source>
        <strain evidence="5">KCTC 52416</strain>
    </source>
</reference>
<evidence type="ECO:0000256" key="1">
    <source>
        <dbReference type="SAM" id="Phobius"/>
    </source>
</evidence>
<feature type="transmembrane region" description="Helical" evidence="1">
    <location>
        <begin position="77"/>
        <end position="95"/>
    </location>
</feature>
<comment type="caution">
    <text evidence="4">The sequence shown here is derived from an EMBL/GenBank/DDBJ whole genome shotgun (WGS) entry which is preliminary data.</text>
</comment>
<dbReference type="Gene3D" id="3.55.50.30">
    <property type="match status" value="1"/>
</dbReference>
<evidence type="ECO:0000313" key="5">
    <source>
        <dbReference type="Proteomes" id="UP001595526"/>
    </source>
</evidence>
<dbReference type="PANTHER" id="PTHR30273:SF2">
    <property type="entry name" value="PROTEIN FECR"/>
    <property type="match status" value="1"/>
</dbReference>
<feature type="domain" description="Protein FecR C-terminal" evidence="3">
    <location>
        <begin position="316"/>
        <end position="384"/>
    </location>
</feature>
<proteinExistence type="predicted"/>
<dbReference type="PIRSF" id="PIRSF018266">
    <property type="entry name" value="FecR"/>
    <property type="match status" value="1"/>
</dbReference>
<protein>
    <submittedName>
        <fullName evidence="4">FecR family protein</fullName>
    </submittedName>
</protein>
<dbReference type="InterPro" id="IPR012373">
    <property type="entry name" value="Ferrdict_sens_TM"/>
</dbReference>
<sequence length="386" mass="43345">MEKKLAALLDKYHRNECTDEEVRRLEAWYEEIAKDQPGKEPDEHTVHTMLAAIKRSPKFHAAQTGSRRPLWLSLRPYTAIAASLFFVLATSIFIYRQTLGERSDSPTSDIILPGSDKAILSLADGTRIALDGIQEGVISNDNGVTISKNGQGVLEYRTTSQDHANAHQTNTLATPRGGSYQIVLPDGSKAWLNAASSLSYPTVFSKHERRVRMTGEVYFDIAESRVAVPGQGDERVPFLVETDRQTIQVLGTQFNVNSYTSYHTERTTLVTGKVKVISRTTGDHEVLSPHMQAQVGARIHVENADVARAIAWKNGDFIFRNERLSDILEEVIRWYDVEVSYPEHLGKIRFNGMVSRKQPLSAILDMIAATEQVKLEVKERRIIVKE</sequence>
<dbReference type="Proteomes" id="UP001595526">
    <property type="component" value="Unassembled WGS sequence"/>
</dbReference>
<keyword evidence="5" id="KW-1185">Reference proteome</keyword>
<accession>A0ABV7JK53</accession>
<dbReference type="InterPro" id="IPR032508">
    <property type="entry name" value="FecR_C"/>
</dbReference>
<keyword evidence="1" id="KW-1133">Transmembrane helix</keyword>
<keyword evidence="1" id="KW-0472">Membrane</keyword>
<name>A0ABV7JK53_9SPHI</name>
<dbReference type="Pfam" id="PF04773">
    <property type="entry name" value="FecR"/>
    <property type="match status" value="1"/>
</dbReference>
<evidence type="ECO:0000259" key="2">
    <source>
        <dbReference type="Pfam" id="PF04773"/>
    </source>
</evidence>
<evidence type="ECO:0000259" key="3">
    <source>
        <dbReference type="Pfam" id="PF16344"/>
    </source>
</evidence>
<dbReference type="RefSeq" id="WP_379021378.1">
    <property type="nucleotide sequence ID" value="NZ_JBHRTA010000023.1"/>
</dbReference>
<dbReference type="EMBL" id="JBHRTA010000023">
    <property type="protein sequence ID" value="MFC3197567.1"/>
    <property type="molecule type" value="Genomic_DNA"/>
</dbReference>
<keyword evidence="1" id="KW-0812">Transmembrane</keyword>
<dbReference type="Gene3D" id="2.60.120.1440">
    <property type="match status" value="1"/>
</dbReference>
<evidence type="ECO:0000313" key="4">
    <source>
        <dbReference type="EMBL" id="MFC3197567.1"/>
    </source>
</evidence>
<organism evidence="4 5">
    <name type="scientific">Parapedobacter deserti</name>
    <dbReference type="NCBI Taxonomy" id="1912957"/>
    <lineage>
        <taxon>Bacteria</taxon>
        <taxon>Pseudomonadati</taxon>
        <taxon>Bacteroidota</taxon>
        <taxon>Sphingobacteriia</taxon>
        <taxon>Sphingobacteriales</taxon>
        <taxon>Sphingobacteriaceae</taxon>
        <taxon>Parapedobacter</taxon>
    </lineage>
</organism>
<dbReference type="Pfam" id="PF16344">
    <property type="entry name" value="FecR_C"/>
    <property type="match status" value="1"/>
</dbReference>
<dbReference type="InterPro" id="IPR006860">
    <property type="entry name" value="FecR"/>
</dbReference>
<dbReference type="PANTHER" id="PTHR30273">
    <property type="entry name" value="PERIPLASMIC SIGNAL SENSOR AND SIGMA FACTOR ACTIVATOR FECR-RELATED"/>
    <property type="match status" value="1"/>
</dbReference>
<gene>
    <name evidence="4" type="ORF">ACFOET_08080</name>
</gene>